<protein>
    <submittedName>
        <fullName evidence="4">TatD DNase family protein</fullName>
    </submittedName>
</protein>
<sequence>MLFDSHAHIDDEKYTDDQAAVIERAVSNGISGIINVGTCMESSRQSIALSQKYAMVYAAVGIHPHDAKDARREDYEQLAAWTELDKVVAIGEIGLDYYYDFSPRETQEAVFVRQLDVARQCHKPVIIHDRDAHQDTLHILKHEGKGVQGVLHCFSGSLEMAREVIKLGFYVSLGGPVTFTNAAKLKEIACQVPLERLLVETDSPYLTPHPYRGKRNEPAHVRLVAECIAELRGMELAELARVTSDNVRRLFAIGIGSMM</sequence>
<feature type="binding site" evidence="3">
    <location>
        <position position="152"/>
    </location>
    <ligand>
        <name>a divalent metal cation</name>
        <dbReference type="ChEBI" id="CHEBI:60240"/>
        <label>2</label>
    </ligand>
</feature>
<dbReference type="NCBIfam" id="TIGR00010">
    <property type="entry name" value="YchF/TatD family DNA exonuclease"/>
    <property type="match status" value="1"/>
</dbReference>
<proteinExistence type="predicted"/>
<dbReference type="InterPro" id="IPR018228">
    <property type="entry name" value="DNase_TatD-rel_CS"/>
</dbReference>
<evidence type="ECO:0000313" key="5">
    <source>
        <dbReference type="Proteomes" id="UP000198847"/>
    </source>
</evidence>
<feature type="binding site" evidence="3">
    <location>
        <position position="128"/>
    </location>
    <ligand>
        <name>a divalent metal cation</name>
        <dbReference type="ChEBI" id="CHEBI:60240"/>
        <label>2</label>
    </ligand>
</feature>
<dbReference type="InterPro" id="IPR001130">
    <property type="entry name" value="TatD-like"/>
</dbReference>
<dbReference type="EMBL" id="FODY01000002">
    <property type="protein sequence ID" value="SEO46813.1"/>
    <property type="molecule type" value="Genomic_DNA"/>
</dbReference>
<evidence type="ECO:0000256" key="2">
    <source>
        <dbReference type="ARBA" id="ARBA00022801"/>
    </source>
</evidence>
<reference evidence="4 5" key="1">
    <citation type="submission" date="2016-10" db="EMBL/GenBank/DDBJ databases">
        <authorList>
            <person name="de Groot N.N."/>
        </authorList>
    </citation>
    <scope>NUCLEOTIDE SEQUENCE [LARGE SCALE GENOMIC DNA]</scope>
    <source>
        <strain evidence="4 5">DSM 13305</strain>
    </source>
</reference>
<dbReference type="STRING" id="112903.SAMN04490178_102120"/>
<dbReference type="InterPro" id="IPR015991">
    <property type="entry name" value="TatD/YcfH-like"/>
</dbReference>
<dbReference type="RefSeq" id="WP_091743835.1">
    <property type="nucleotide sequence ID" value="NZ_FODY01000002.1"/>
</dbReference>
<gene>
    <name evidence="4" type="ORF">SAMN04490178_102120</name>
</gene>
<dbReference type="FunFam" id="3.20.20.140:FF:000005">
    <property type="entry name" value="TatD family hydrolase"/>
    <property type="match status" value="1"/>
</dbReference>
<feature type="binding site" evidence="3">
    <location>
        <position position="92"/>
    </location>
    <ligand>
        <name>a divalent metal cation</name>
        <dbReference type="ChEBI" id="CHEBI:60240"/>
        <label>1</label>
    </ligand>
</feature>
<dbReference type="SUPFAM" id="SSF51556">
    <property type="entry name" value="Metallo-dependent hydrolases"/>
    <property type="match status" value="1"/>
</dbReference>
<feature type="binding site" evidence="3">
    <location>
        <position position="8"/>
    </location>
    <ligand>
        <name>a divalent metal cation</name>
        <dbReference type="ChEBI" id="CHEBI:60240"/>
        <label>1</label>
    </ligand>
</feature>
<accession>A0A1H8PZ42</accession>
<keyword evidence="1 3" id="KW-0479">Metal-binding</keyword>
<dbReference type="CDD" id="cd01310">
    <property type="entry name" value="TatD_DNAse"/>
    <property type="match status" value="1"/>
</dbReference>
<evidence type="ECO:0000256" key="3">
    <source>
        <dbReference type="PIRSR" id="PIRSR005902-1"/>
    </source>
</evidence>
<feature type="binding site" evidence="3">
    <location>
        <position position="202"/>
    </location>
    <ligand>
        <name>a divalent metal cation</name>
        <dbReference type="ChEBI" id="CHEBI:60240"/>
        <label>1</label>
    </ligand>
</feature>
<dbReference type="GO" id="GO:0005829">
    <property type="term" value="C:cytosol"/>
    <property type="evidence" value="ECO:0007669"/>
    <property type="project" value="TreeGrafter"/>
</dbReference>
<dbReference type="GO" id="GO:0004536">
    <property type="term" value="F:DNA nuclease activity"/>
    <property type="evidence" value="ECO:0007669"/>
    <property type="project" value="InterPro"/>
</dbReference>
<organism evidence="4 5">
    <name type="scientific">Propionispora vibrioides</name>
    <dbReference type="NCBI Taxonomy" id="112903"/>
    <lineage>
        <taxon>Bacteria</taxon>
        <taxon>Bacillati</taxon>
        <taxon>Bacillota</taxon>
        <taxon>Negativicutes</taxon>
        <taxon>Selenomonadales</taxon>
        <taxon>Sporomusaceae</taxon>
        <taxon>Propionispora</taxon>
    </lineage>
</organism>
<dbReference type="PANTHER" id="PTHR46124:SF2">
    <property type="entry name" value="D-AMINOACYL-TRNA DEACYLASE"/>
    <property type="match status" value="1"/>
</dbReference>
<feature type="binding site" evidence="3">
    <location>
        <position position="6"/>
    </location>
    <ligand>
        <name>a divalent metal cation</name>
        <dbReference type="ChEBI" id="CHEBI:60240"/>
        <label>1</label>
    </ligand>
</feature>
<dbReference type="GO" id="GO:0016788">
    <property type="term" value="F:hydrolase activity, acting on ester bonds"/>
    <property type="evidence" value="ECO:0007669"/>
    <property type="project" value="InterPro"/>
</dbReference>
<dbReference type="PIRSF" id="PIRSF005902">
    <property type="entry name" value="DNase_TatD"/>
    <property type="match status" value="1"/>
</dbReference>
<dbReference type="InterPro" id="IPR032466">
    <property type="entry name" value="Metal_Hydrolase"/>
</dbReference>
<keyword evidence="2" id="KW-0378">Hydrolase</keyword>
<dbReference type="AlphaFoldDB" id="A0A1H8PZ42"/>
<dbReference type="Pfam" id="PF01026">
    <property type="entry name" value="TatD_DNase"/>
    <property type="match status" value="1"/>
</dbReference>
<dbReference type="OrthoDB" id="9810005at2"/>
<evidence type="ECO:0000313" key="4">
    <source>
        <dbReference type="EMBL" id="SEO46813.1"/>
    </source>
</evidence>
<dbReference type="PANTHER" id="PTHR46124">
    <property type="entry name" value="D-AMINOACYL-TRNA DEACYLASE"/>
    <property type="match status" value="1"/>
</dbReference>
<keyword evidence="5" id="KW-1185">Reference proteome</keyword>
<evidence type="ECO:0000256" key="1">
    <source>
        <dbReference type="ARBA" id="ARBA00022723"/>
    </source>
</evidence>
<dbReference type="PROSITE" id="PS01137">
    <property type="entry name" value="TATD_1"/>
    <property type="match status" value="1"/>
</dbReference>
<dbReference type="GO" id="GO:0046872">
    <property type="term" value="F:metal ion binding"/>
    <property type="evidence" value="ECO:0007669"/>
    <property type="project" value="UniProtKB-KW"/>
</dbReference>
<dbReference type="Gene3D" id="3.20.20.140">
    <property type="entry name" value="Metal-dependent hydrolases"/>
    <property type="match status" value="1"/>
</dbReference>
<dbReference type="Proteomes" id="UP000198847">
    <property type="component" value="Unassembled WGS sequence"/>
</dbReference>
<name>A0A1H8PZ42_9FIRM</name>